<dbReference type="EMBL" id="JBHSZZ010000076">
    <property type="protein sequence ID" value="MFC7188175.1"/>
    <property type="molecule type" value="Genomic_DNA"/>
</dbReference>
<dbReference type="AlphaFoldDB" id="A0ABD5YP54"/>
<dbReference type="Proteomes" id="UP001596390">
    <property type="component" value="Unassembled WGS sequence"/>
</dbReference>
<dbReference type="RefSeq" id="WP_267665620.1">
    <property type="nucleotide sequence ID" value="NZ_JAODIX010000076.1"/>
</dbReference>
<organism evidence="2 3">
    <name type="scientific">Halorubrum yunnanense</name>
    <dbReference type="NCBI Taxonomy" id="1526162"/>
    <lineage>
        <taxon>Archaea</taxon>
        <taxon>Methanobacteriati</taxon>
        <taxon>Methanobacteriota</taxon>
        <taxon>Stenosarchaea group</taxon>
        <taxon>Halobacteria</taxon>
        <taxon>Halobacteriales</taxon>
        <taxon>Haloferacaceae</taxon>
        <taxon>Halorubrum</taxon>
    </lineage>
</organism>
<feature type="compositionally biased region" description="Polar residues" evidence="1">
    <location>
        <begin position="1"/>
        <end position="27"/>
    </location>
</feature>
<evidence type="ECO:0000256" key="1">
    <source>
        <dbReference type="SAM" id="MobiDB-lite"/>
    </source>
</evidence>
<accession>A0ABD5YP54</accession>
<sequence>MNQGLLTQSEEPIQNTVANGNDKNPNTAVADGGNVTADEAFTDDEIRSAINSRSCLASIAEIRDVLQTVQQRFEEFWAAHMDGVHQGTLDLVETDNSILIFADNTGQFWNEEFGHPPLADRNLSERTPKVIKRLHHTWARRHTNYGWSTVDPVVIRKPQNFKHTQMFIESVVNGLIDKGLSPGQAWAVYGVHVAGNSRNKWASKCGYADHSAVSEPLRKAENKLDRTALLH</sequence>
<evidence type="ECO:0000313" key="3">
    <source>
        <dbReference type="Proteomes" id="UP001596390"/>
    </source>
</evidence>
<reference evidence="2 3" key="1">
    <citation type="journal article" date="2019" name="Int. J. Syst. Evol. Microbiol.">
        <title>The Global Catalogue of Microorganisms (GCM) 10K type strain sequencing project: providing services to taxonomists for standard genome sequencing and annotation.</title>
        <authorList>
            <consortium name="The Broad Institute Genomics Platform"/>
            <consortium name="The Broad Institute Genome Sequencing Center for Infectious Disease"/>
            <person name="Wu L."/>
            <person name="Ma J."/>
        </authorList>
    </citation>
    <scope>NUCLEOTIDE SEQUENCE [LARGE SCALE GENOMIC DNA]</scope>
    <source>
        <strain evidence="2 3">Q85</strain>
    </source>
</reference>
<protein>
    <submittedName>
        <fullName evidence="2">Uncharacterized protein</fullName>
    </submittedName>
</protein>
<proteinExistence type="predicted"/>
<feature type="region of interest" description="Disordered" evidence="1">
    <location>
        <begin position="1"/>
        <end position="35"/>
    </location>
</feature>
<evidence type="ECO:0000313" key="2">
    <source>
        <dbReference type="EMBL" id="MFC7188175.1"/>
    </source>
</evidence>
<comment type="caution">
    <text evidence="2">The sequence shown here is derived from an EMBL/GenBank/DDBJ whole genome shotgun (WGS) entry which is preliminary data.</text>
</comment>
<keyword evidence="3" id="KW-1185">Reference proteome</keyword>
<gene>
    <name evidence="2" type="ORF">ACFQMK_15100</name>
</gene>
<name>A0ABD5YP54_9EURY</name>